<dbReference type="Proteomes" id="UP000215914">
    <property type="component" value="Chromosome 5"/>
</dbReference>
<evidence type="ECO:0000256" key="1">
    <source>
        <dbReference type="SAM" id="MobiDB-lite"/>
    </source>
</evidence>
<dbReference type="InParanoid" id="A0A251UQC5"/>
<evidence type="ECO:0000313" key="2">
    <source>
        <dbReference type="EMBL" id="KAF5806310.1"/>
    </source>
</evidence>
<proteinExistence type="predicted"/>
<reference evidence="2 4" key="1">
    <citation type="journal article" date="2017" name="Nature">
        <title>The sunflower genome provides insights into oil metabolism, flowering and Asterid evolution.</title>
        <authorList>
            <person name="Badouin H."/>
            <person name="Gouzy J."/>
            <person name="Grassa C.J."/>
            <person name="Murat F."/>
            <person name="Staton S.E."/>
            <person name="Cottret L."/>
            <person name="Lelandais-Briere C."/>
            <person name="Owens G.L."/>
            <person name="Carrere S."/>
            <person name="Mayjonade B."/>
            <person name="Legrand L."/>
            <person name="Gill N."/>
            <person name="Kane N.C."/>
            <person name="Bowers J.E."/>
            <person name="Hubner S."/>
            <person name="Bellec A."/>
            <person name="Berard A."/>
            <person name="Berges H."/>
            <person name="Blanchet N."/>
            <person name="Boniface M.C."/>
            <person name="Brunel D."/>
            <person name="Catrice O."/>
            <person name="Chaidir N."/>
            <person name="Claudel C."/>
            <person name="Donnadieu C."/>
            <person name="Faraut T."/>
            <person name="Fievet G."/>
            <person name="Helmstetter N."/>
            <person name="King M."/>
            <person name="Knapp S.J."/>
            <person name="Lai Z."/>
            <person name="Le Paslier M.C."/>
            <person name="Lippi Y."/>
            <person name="Lorenzon L."/>
            <person name="Mandel J.R."/>
            <person name="Marage G."/>
            <person name="Marchand G."/>
            <person name="Marquand E."/>
            <person name="Bret-Mestries E."/>
            <person name="Morien E."/>
            <person name="Nambeesan S."/>
            <person name="Nguyen T."/>
            <person name="Pegot-Espagnet P."/>
            <person name="Pouilly N."/>
            <person name="Raftis F."/>
            <person name="Sallet E."/>
            <person name="Schiex T."/>
            <person name="Thomas J."/>
            <person name="Vandecasteele C."/>
            <person name="Vares D."/>
            <person name="Vear F."/>
            <person name="Vautrin S."/>
            <person name="Crespi M."/>
            <person name="Mangin B."/>
            <person name="Burke J.M."/>
            <person name="Salse J."/>
            <person name="Munos S."/>
            <person name="Vincourt P."/>
            <person name="Rieseberg L.H."/>
            <person name="Langlade N.B."/>
        </authorList>
    </citation>
    <scope>NUCLEOTIDE SEQUENCE [LARGE SCALE GENOMIC DNA]</scope>
    <source>
        <strain evidence="4">cv. SF193</strain>
        <tissue evidence="2">Leaves</tissue>
    </source>
</reference>
<dbReference type="EMBL" id="MNCJ02000320">
    <property type="protein sequence ID" value="KAF5806310.1"/>
    <property type="molecule type" value="Genomic_DNA"/>
</dbReference>
<reference evidence="2" key="3">
    <citation type="submission" date="2020-06" db="EMBL/GenBank/DDBJ databases">
        <title>Helianthus annuus Genome sequencing and assembly Release 2.</title>
        <authorList>
            <person name="Gouzy J."/>
            <person name="Langlade N."/>
            <person name="Munos S."/>
        </authorList>
    </citation>
    <scope>NUCLEOTIDE SEQUENCE</scope>
    <source>
        <tissue evidence="2">Leaves</tissue>
    </source>
</reference>
<dbReference type="Gramene" id="mRNA:HanXRQr2_Chr05g0219871">
    <property type="protein sequence ID" value="CDS:HanXRQr2_Chr05g0219871.1"/>
    <property type="gene ID" value="HanXRQr2_Chr05g0219871"/>
</dbReference>
<feature type="compositionally biased region" description="Low complexity" evidence="1">
    <location>
        <begin position="48"/>
        <end position="57"/>
    </location>
</feature>
<reference evidence="3" key="2">
    <citation type="submission" date="2017-02" db="EMBL/GenBank/DDBJ databases">
        <title>Sunflower complete genome.</title>
        <authorList>
            <person name="Langlade N."/>
            <person name="Munos S."/>
        </authorList>
    </citation>
    <scope>NUCLEOTIDE SEQUENCE [LARGE SCALE GENOMIC DNA]</scope>
    <source>
        <tissue evidence="3">Leaves</tissue>
    </source>
</reference>
<gene>
    <name evidence="3" type="ORF">HannXRQ_Chr05g0149291</name>
    <name evidence="2" type="ORF">HanXRQr2_Chr05g0219871</name>
</gene>
<accession>A0A251UQC5</accession>
<feature type="region of interest" description="Disordered" evidence="1">
    <location>
        <begin position="1"/>
        <end position="57"/>
    </location>
</feature>
<dbReference type="EMBL" id="CM007894">
    <property type="protein sequence ID" value="OTG25590.1"/>
    <property type="molecule type" value="Genomic_DNA"/>
</dbReference>
<sequence>MDTQRSLKSSKGCFHSLHHRSKTEDEGIMAPPDNKLKVKSPKEEDESVTTVTSEDND</sequence>
<organism evidence="3 4">
    <name type="scientific">Helianthus annuus</name>
    <name type="common">Common sunflower</name>
    <dbReference type="NCBI Taxonomy" id="4232"/>
    <lineage>
        <taxon>Eukaryota</taxon>
        <taxon>Viridiplantae</taxon>
        <taxon>Streptophyta</taxon>
        <taxon>Embryophyta</taxon>
        <taxon>Tracheophyta</taxon>
        <taxon>Spermatophyta</taxon>
        <taxon>Magnoliopsida</taxon>
        <taxon>eudicotyledons</taxon>
        <taxon>Gunneridae</taxon>
        <taxon>Pentapetalae</taxon>
        <taxon>asterids</taxon>
        <taxon>campanulids</taxon>
        <taxon>Asterales</taxon>
        <taxon>Asteraceae</taxon>
        <taxon>Asteroideae</taxon>
        <taxon>Heliantheae alliance</taxon>
        <taxon>Heliantheae</taxon>
        <taxon>Helianthus</taxon>
    </lineage>
</organism>
<evidence type="ECO:0000313" key="3">
    <source>
        <dbReference type="EMBL" id="OTG25590.1"/>
    </source>
</evidence>
<dbReference type="AlphaFoldDB" id="A0A251UQC5"/>
<evidence type="ECO:0000313" key="4">
    <source>
        <dbReference type="Proteomes" id="UP000215914"/>
    </source>
</evidence>
<protein>
    <submittedName>
        <fullName evidence="3">Uncharacterized protein</fullName>
    </submittedName>
</protein>
<name>A0A251UQC5_HELAN</name>
<keyword evidence="4" id="KW-1185">Reference proteome</keyword>